<proteinExistence type="inferred from homology"/>
<dbReference type="EMBL" id="BAAAZR010000001">
    <property type="protein sequence ID" value="GAA3788135.1"/>
    <property type="molecule type" value="Genomic_DNA"/>
</dbReference>
<evidence type="ECO:0000256" key="1">
    <source>
        <dbReference type="ARBA" id="ARBA00004651"/>
    </source>
</evidence>
<evidence type="ECO:0000256" key="7">
    <source>
        <dbReference type="ARBA" id="ARBA00023136"/>
    </source>
</evidence>
<gene>
    <name evidence="9" type="ORF">GCM10022226_03410</name>
</gene>
<comment type="caution">
    <text evidence="9">The sequence shown here is derived from an EMBL/GenBank/DDBJ whole genome shotgun (WGS) entry which is preliminary data.</text>
</comment>
<feature type="transmembrane region" description="Helical" evidence="8">
    <location>
        <begin position="21"/>
        <end position="46"/>
    </location>
</feature>
<evidence type="ECO:0000256" key="2">
    <source>
        <dbReference type="ARBA" id="ARBA00009142"/>
    </source>
</evidence>
<accession>A0ABP7H8N0</accession>
<evidence type="ECO:0000256" key="3">
    <source>
        <dbReference type="ARBA" id="ARBA00022448"/>
    </source>
</evidence>
<name>A0ABP7H8N0_9ACTN</name>
<keyword evidence="4 8" id="KW-1003">Cell membrane</keyword>
<comment type="similarity">
    <text evidence="2 8">Belongs to the 4-toluene sulfonate uptake permease (TSUP) (TC 2.A.102) family.</text>
</comment>
<feature type="transmembrane region" description="Helical" evidence="8">
    <location>
        <begin position="218"/>
        <end position="237"/>
    </location>
</feature>
<feature type="transmembrane region" description="Helical" evidence="8">
    <location>
        <begin position="244"/>
        <end position="262"/>
    </location>
</feature>
<keyword evidence="6 8" id="KW-1133">Transmembrane helix</keyword>
<dbReference type="Pfam" id="PF01925">
    <property type="entry name" value="TauE"/>
    <property type="match status" value="1"/>
</dbReference>
<evidence type="ECO:0000256" key="8">
    <source>
        <dbReference type="RuleBase" id="RU363041"/>
    </source>
</evidence>
<evidence type="ECO:0000313" key="9">
    <source>
        <dbReference type="EMBL" id="GAA3788135.1"/>
    </source>
</evidence>
<dbReference type="Proteomes" id="UP001500888">
    <property type="component" value="Unassembled WGS sequence"/>
</dbReference>
<keyword evidence="5 8" id="KW-0812">Transmembrane</keyword>
<reference evidence="10" key="1">
    <citation type="journal article" date="2019" name="Int. J. Syst. Evol. Microbiol.">
        <title>The Global Catalogue of Microorganisms (GCM) 10K type strain sequencing project: providing services to taxonomists for standard genome sequencing and annotation.</title>
        <authorList>
            <consortium name="The Broad Institute Genomics Platform"/>
            <consortium name="The Broad Institute Genome Sequencing Center for Infectious Disease"/>
            <person name="Wu L."/>
            <person name="Ma J."/>
        </authorList>
    </citation>
    <scope>NUCLEOTIDE SEQUENCE [LARGE SCALE GENOMIC DNA]</scope>
    <source>
        <strain evidence="10">JCM 16908</strain>
    </source>
</reference>
<feature type="transmembrane region" description="Helical" evidence="8">
    <location>
        <begin position="92"/>
        <end position="109"/>
    </location>
</feature>
<dbReference type="InterPro" id="IPR052017">
    <property type="entry name" value="TSUP"/>
</dbReference>
<keyword evidence="10" id="KW-1185">Reference proteome</keyword>
<organism evidence="9 10">
    <name type="scientific">Sphaerisporangium flaviroseum</name>
    <dbReference type="NCBI Taxonomy" id="509199"/>
    <lineage>
        <taxon>Bacteria</taxon>
        <taxon>Bacillati</taxon>
        <taxon>Actinomycetota</taxon>
        <taxon>Actinomycetes</taxon>
        <taxon>Streptosporangiales</taxon>
        <taxon>Streptosporangiaceae</taxon>
        <taxon>Sphaerisporangium</taxon>
    </lineage>
</organism>
<evidence type="ECO:0000313" key="10">
    <source>
        <dbReference type="Proteomes" id="UP001500888"/>
    </source>
</evidence>
<comment type="subcellular location">
    <subcellularLocation>
        <location evidence="1 8">Cell membrane</location>
        <topology evidence="1 8">Multi-pass membrane protein</topology>
    </subcellularLocation>
</comment>
<evidence type="ECO:0000256" key="4">
    <source>
        <dbReference type="ARBA" id="ARBA00022475"/>
    </source>
</evidence>
<feature type="transmembrane region" description="Helical" evidence="8">
    <location>
        <begin position="121"/>
        <end position="142"/>
    </location>
</feature>
<feature type="transmembrane region" description="Helical" evidence="8">
    <location>
        <begin position="162"/>
        <end position="182"/>
    </location>
</feature>
<protein>
    <recommendedName>
        <fullName evidence="8">Probable membrane transporter protein</fullName>
    </recommendedName>
</protein>
<keyword evidence="3" id="KW-0813">Transport</keyword>
<keyword evidence="7 8" id="KW-0472">Membrane</keyword>
<sequence length="264" mass="26950">MVVRHRKAVIADRGHMTGSQTVLLLGAGAAAAIVGSAGGTASLISYPALLAVGIPPLPATVTNSIAFVAAWPGSALGSRPELSGQAPWLRRWAPLTAAGSAVGATLLIFTPATIFDRIVPFLLAFAAIALLLQPRISAWLAGRPSGGSRLLLPGGLAIASAYNGYWGAGSGIAILTVLMITTGQHITRSNALKNMLLGVADVTCGVVYIMFWPVDWAATAPMAVGMLAGSMIGPSLARHIPAHGLRIIVAIAGLGLAIRLWATS</sequence>
<evidence type="ECO:0000256" key="5">
    <source>
        <dbReference type="ARBA" id="ARBA00022692"/>
    </source>
</evidence>
<dbReference type="InterPro" id="IPR002781">
    <property type="entry name" value="TM_pro_TauE-like"/>
</dbReference>
<evidence type="ECO:0000256" key="6">
    <source>
        <dbReference type="ARBA" id="ARBA00022989"/>
    </source>
</evidence>
<dbReference type="PANTHER" id="PTHR30269:SF0">
    <property type="entry name" value="MEMBRANE TRANSPORTER PROTEIN YFCA-RELATED"/>
    <property type="match status" value="1"/>
</dbReference>
<feature type="transmembrane region" description="Helical" evidence="8">
    <location>
        <begin position="194"/>
        <end position="212"/>
    </location>
</feature>
<dbReference type="PANTHER" id="PTHR30269">
    <property type="entry name" value="TRANSMEMBRANE PROTEIN YFCA"/>
    <property type="match status" value="1"/>
</dbReference>